<evidence type="ECO:0000256" key="1">
    <source>
        <dbReference type="ARBA" id="ARBA00022490"/>
    </source>
</evidence>
<comment type="caution">
    <text evidence="4">The sequence shown here is derived from an EMBL/GenBank/DDBJ whole genome shotgun (WGS) entry which is preliminary data.</text>
</comment>
<sequence>MSKSCPDEYPVTLYLNEQELLTIQLSRVDWEDWATGYLFTEGIIDSPSDLKTLLIDDFDFRGKIWVDLVRGNAGSILKRRRHLTAGCGKGVTFQSISDVKKIKKVAFGRSATLGYLQQKMREFSKLTPLYHQTGGMHGACLIDLDGGMIVREDIGRHNAVDKVIGYAVRNGLPPQNLILMTTGRISYEMLSKAARFGIGIIASRTAATCQAIELAQFLQVEIVGYIRGQMATVYTSCNRIIDDEKSRLFIHNKQPSVCPSDHNAIDLLP</sequence>
<comment type="subcellular location">
    <subcellularLocation>
        <location evidence="3">Cytoplasm</location>
    </subcellularLocation>
</comment>
<comment type="function">
    <text evidence="3">Required for formate dehydrogenase (FDH) activity. Acts as a sulfur carrier protein that transfers sulfur from IscS to the molybdenum cofactor prior to its insertion into FDH.</text>
</comment>
<evidence type="ECO:0000256" key="2">
    <source>
        <dbReference type="ARBA" id="ARBA00023150"/>
    </source>
</evidence>
<protein>
    <recommendedName>
        <fullName evidence="3">Sulfur carrier protein FdhD</fullName>
    </recommendedName>
</protein>
<evidence type="ECO:0000313" key="4">
    <source>
        <dbReference type="EMBL" id="MEB3101030.1"/>
    </source>
</evidence>
<gene>
    <name evidence="3 4" type="primary">fdhD</name>
    <name evidence="4" type="ORF">VF724_05070</name>
</gene>
<keyword evidence="2 3" id="KW-0501">Molybdenum cofactor biosynthesis</keyword>
<dbReference type="SUPFAM" id="SSF53927">
    <property type="entry name" value="Cytidine deaminase-like"/>
    <property type="match status" value="1"/>
</dbReference>
<dbReference type="PANTHER" id="PTHR30592:SF1">
    <property type="entry name" value="SULFUR CARRIER PROTEIN FDHD"/>
    <property type="match status" value="1"/>
</dbReference>
<proteinExistence type="inferred from homology"/>
<dbReference type="InterPro" id="IPR016193">
    <property type="entry name" value="Cytidine_deaminase-like"/>
</dbReference>
<comment type="caution">
    <text evidence="3">Lacks conserved residue(s) required for the propagation of feature annotation.</text>
</comment>
<keyword evidence="1 3" id="KW-0963">Cytoplasm</keyword>
<comment type="similarity">
    <text evidence="3">Belongs to the FdhD family.</text>
</comment>
<dbReference type="PANTHER" id="PTHR30592">
    <property type="entry name" value="FORMATE DEHYDROGENASE"/>
    <property type="match status" value="1"/>
</dbReference>
<dbReference type="HAMAP" id="MF_00187">
    <property type="entry name" value="FdhD"/>
    <property type="match status" value="1"/>
</dbReference>
<dbReference type="Proteomes" id="UP001310386">
    <property type="component" value="Unassembled WGS sequence"/>
</dbReference>
<dbReference type="EMBL" id="JAYJLD010000005">
    <property type="protein sequence ID" value="MEB3101030.1"/>
    <property type="molecule type" value="Genomic_DNA"/>
</dbReference>
<dbReference type="Pfam" id="PF02634">
    <property type="entry name" value="FdhD-NarQ"/>
    <property type="match status" value="1"/>
</dbReference>
<organism evidence="4 5">
    <name type="scientific">Ferviditalea candida</name>
    <dbReference type="NCBI Taxonomy" id="3108399"/>
    <lineage>
        <taxon>Bacteria</taxon>
        <taxon>Bacillati</taxon>
        <taxon>Bacillota</taxon>
        <taxon>Bacilli</taxon>
        <taxon>Bacillales</taxon>
        <taxon>Paenibacillaceae</taxon>
        <taxon>Ferviditalea</taxon>
    </lineage>
</organism>
<evidence type="ECO:0000256" key="3">
    <source>
        <dbReference type="HAMAP-Rule" id="MF_00187"/>
    </source>
</evidence>
<dbReference type="Gene3D" id="3.10.20.10">
    <property type="match status" value="1"/>
</dbReference>
<dbReference type="RefSeq" id="WP_371753146.1">
    <property type="nucleotide sequence ID" value="NZ_JAYJLD010000005.1"/>
</dbReference>
<feature type="active site" description="Cysteine persulfide intermediate" evidence="3">
    <location>
        <position position="87"/>
    </location>
</feature>
<dbReference type="InterPro" id="IPR003786">
    <property type="entry name" value="FdhD"/>
</dbReference>
<dbReference type="NCBIfam" id="TIGR00129">
    <property type="entry name" value="fdhD_narQ"/>
    <property type="match status" value="1"/>
</dbReference>
<accession>A0ABU5ZEV1</accession>
<dbReference type="PIRSF" id="PIRSF015626">
    <property type="entry name" value="FdhD"/>
    <property type="match status" value="1"/>
</dbReference>
<reference evidence="4" key="1">
    <citation type="submission" date="2023-12" db="EMBL/GenBank/DDBJ databases">
        <title>Fervidustalea candida gen. nov., sp. nov., a novel member of the family Paenibacillaceae isolated from a geothermal area.</title>
        <authorList>
            <person name="Li W.-J."/>
            <person name="Jiao J.-Y."/>
            <person name="Chen Y."/>
        </authorList>
    </citation>
    <scope>NUCLEOTIDE SEQUENCE</scope>
    <source>
        <strain evidence="4">SYSU GA230002</strain>
    </source>
</reference>
<evidence type="ECO:0000313" key="5">
    <source>
        <dbReference type="Proteomes" id="UP001310386"/>
    </source>
</evidence>
<dbReference type="Gene3D" id="3.40.140.10">
    <property type="entry name" value="Cytidine Deaminase, domain 2"/>
    <property type="match status" value="1"/>
</dbReference>
<name>A0ABU5ZEV1_9BACL</name>
<keyword evidence="5" id="KW-1185">Reference proteome</keyword>